<dbReference type="SUPFAM" id="SSF53098">
    <property type="entry name" value="Ribonuclease H-like"/>
    <property type="match status" value="1"/>
</dbReference>
<comment type="caution">
    <text evidence="2">The sequence shown here is derived from an EMBL/GenBank/DDBJ whole genome shotgun (WGS) entry which is preliminary data.</text>
</comment>
<accession>A0A9Q1GBY7</accession>
<sequence>MSRKIKRAEDMASLTEEDMALIQEVIKLMSPLKVATTLLSEEKIPTISMISPFQAKLQRHFQPDESDPPVISQMKERFRQDFDGRYTYLQDLLHCASALDPRFKDLAFLDDNDTKDMIYMKMTAEVVKMDGEAGDSDTLSEGQAAGREGDSSPHREEESEENEESETGLDDVPPPKKKTALDQMFGDFLTPRAAQMKTTRERAKEEILKIATRPGFSGKNNDTKCPGI</sequence>
<dbReference type="EMBL" id="JAINUF010000001">
    <property type="protein sequence ID" value="KAJ8381172.1"/>
    <property type="molecule type" value="Genomic_DNA"/>
</dbReference>
<dbReference type="InterPro" id="IPR012337">
    <property type="entry name" value="RNaseH-like_sf"/>
</dbReference>
<dbReference type="AlphaFoldDB" id="A0A9Q1GBY7"/>
<feature type="compositionally biased region" description="Basic and acidic residues" evidence="1">
    <location>
        <begin position="147"/>
        <end position="157"/>
    </location>
</feature>
<evidence type="ECO:0000313" key="2">
    <source>
        <dbReference type="EMBL" id="KAJ8381172.1"/>
    </source>
</evidence>
<dbReference type="Proteomes" id="UP001152622">
    <property type="component" value="Chromosome 1"/>
</dbReference>
<name>A0A9Q1GBY7_SYNKA</name>
<keyword evidence="3" id="KW-1185">Reference proteome</keyword>
<gene>
    <name evidence="2" type="ORF">SKAU_G00019500</name>
</gene>
<evidence type="ECO:0000256" key="1">
    <source>
        <dbReference type="SAM" id="MobiDB-lite"/>
    </source>
</evidence>
<dbReference type="OrthoDB" id="109171at2759"/>
<feature type="region of interest" description="Disordered" evidence="1">
    <location>
        <begin position="132"/>
        <end position="202"/>
    </location>
</feature>
<evidence type="ECO:0000313" key="3">
    <source>
        <dbReference type="Proteomes" id="UP001152622"/>
    </source>
</evidence>
<feature type="compositionally biased region" description="Acidic residues" evidence="1">
    <location>
        <begin position="158"/>
        <end position="169"/>
    </location>
</feature>
<protein>
    <submittedName>
        <fullName evidence="2">Uncharacterized protein</fullName>
    </submittedName>
</protein>
<reference evidence="2" key="1">
    <citation type="journal article" date="2023" name="Science">
        <title>Genome structures resolve the early diversification of teleost fishes.</title>
        <authorList>
            <person name="Parey E."/>
            <person name="Louis A."/>
            <person name="Montfort J."/>
            <person name="Bouchez O."/>
            <person name="Roques C."/>
            <person name="Iampietro C."/>
            <person name="Lluch J."/>
            <person name="Castinel A."/>
            <person name="Donnadieu C."/>
            <person name="Desvignes T."/>
            <person name="Floi Bucao C."/>
            <person name="Jouanno E."/>
            <person name="Wen M."/>
            <person name="Mejri S."/>
            <person name="Dirks R."/>
            <person name="Jansen H."/>
            <person name="Henkel C."/>
            <person name="Chen W.J."/>
            <person name="Zahm M."/>
            <person name="Cabau C."/>
            <person name="Klopp C."/>
            <person name="Thompson A.W."/>
            <person name="Robinson-Rechavi M."/>
            <person name="Braasch I."/>
            <person name="Lecointre G."/>
            <person name="Bobe J."/>
            <person name="Postlethwait J.H."/>
            <person name="Berthelot C."/>
            <person name="Roest Crollius H."/>
            <person name="Guiguen Y."/>
        </authorList>
    </citation>
    <scope>NUCLEOTIDE SEQUENCE</scope>
    <source>
        <strain evidence="2">WJC10195</strain>
    </source>
</reference>
<organism evidence="2 3">
    <name type="scientific">Synaphobranchus kaupii</name>
    <name type="common">Kaup's arrowtooth eel</name>
    <dbReference type="NCBI Taxonomy" id="118154"/>
    <lineage>
        <taxon>Eukaryota</taxon>
        <taxon>Metazoa</taxon>
        <taxon>Chordata</taxon>
        <taxon>Craniata</taxon>
        <taxon>Vertebrata</taxon>
        <taxon>Euteleostomi</taxon>
        <taxon>Actinopterygii</taxon>
        <taxon>Neopterygii</taxon>
        <taxon>Teleostei</taxon>
        <taxon>Anguilliformes</taxon>
        <taxon>Synaphobranchidae</taxon>
        <taxon>Synaphobranchus</taxon>
    </lineage>
</organism>
<proteinExistence type="predicted"/>